<accession>A0A7W7HK20</accession>
<reference evidence="2 5" key="2">
    <citation type="submission" date="2021-01" db="EMBL/GenBank/DDBJ databases">
        <title>Whole genome shotgun sequence of Actinoplanes lobatus NBRC 12513.</title>
        <authorList>
            <person name="Komaki H."/>
            <person name="Tamura T."/>
        </authorList>
    </citation>
    <scope>NUCLEOTIDE SEQUENCE [LARGE SCALE GENOMIC DNA]</scope>
    <source>
        <strain evidence="2 5">NBRC 12513</strain>
    </source>
</reference>
<name>A0A7W7HK20_9ACTN</name>
<organism evidence="3 4">
    <name type="scientific">Actinoplanes lobatus</name>
    <dbReference type="NCBI Taxonomy" id="113568"/>
    <lineage>
        <taxon>Bacteria</taxon>
        <taxon>Bacillati</taxon>
        <taxon>Actinomycetota</taxon>
        <taxon>Actinomycetes</taxon>
        <taxon>Micromonosporales</taxon>
        <taxon>Micromonosporaceae</taxon>
        <taxon>Actinoplanes</taxon>
    </lineage>
</organism>
<protein>
    <submittedName>
        <fullName evidence="3">Uncharacterized protein</fullName>
    </submittedName>
</protein>
<feature type="region of interest" description="Disordered" evidence="1">
    <location>
        <begin position="1"/>
        <end position="28"/>
    </location>
</feature>
<dbReference type="EMBL" id="JACHNC010000001">
    <property type="protein sequence ID" value="MBB4751964.1"/>
    <property type="molecule type" value="Genomic_DNA"/>
</dbReference>
<reference evidence="3 4" key="1">
    <citation type="submission" date="2020-08" db="EMBL/GenBank/DDBJ databases">
        <title>Sequencing the genomes of 1000 actinobacteria strains.</title>
        <authorList>
            <person name="Klenk H.-P."/>
        </authorList>
    </citation>
    <scope>NUCLEOTIDE SEQUENCE [LARGE SCALE GENOMIC DNA]</scope>
    <source>
        <strain evidence="3 4">DSM 43150</strain>
    </source>
</reference>
<evidence type="ECO:0000256" key="1">
    <source>
        <dbReference type="SAM" id="MobiDB-lite"/>
    </source>
</evidence>
<dbReference type="InterPro" id="IPR045929">
    <property type="entry name" value="DUF6348"/>
</dbReference>
<sequence>MFWNRSKKAPSPTYPAQPPVNPSAPPQPADGELLLRLYHEIGMRAPELAREAIASDGMLFGRHTGWVVMLLDIHEGAPTHRDIGWTLKAKKGRPTVVDCVTGFGSDPAATAAQLWIRTSGACFLEMATGSKGRFAETLHREGCAPGVPGWHTISSNIVYYGEQPDEFEALSDALRDAEILGRADVADLLDPAGPSGIKVFVNRTPDQLTAEVLVNGTRADDASDLLAAHPWPEVTGSATARFSAVAVRPLQRES</sequence>
<dbReference type="AlphaFoldDB" id="A0A7W7HK20"/>
<dbReference type="Pfam" id="PF19875">
    <property type="entry name" value="DUF6348"/>
    <property type="match status" value="1"/>
</dbReference>
<evidence type="ECO:0000313" key="2">
    <source>
        <dbReference type="EMBL" id="GIE44309.1"/>
    </source>
</evidence>
<keyword evidence="5" id="KW-1185">Reference proteome</keyword>
<proteinExistence type="predicted"/>
<evidence type="ECO:0000313" key="4">
    <source>
        <dbReference type="Proteomes" id="UP000590511"/>
    </source>
</evidence>
<evidence type="ECO:0000313" key="3">
    <source>
        <dbReference type="EMBL" id="MBB4751964.1"/>
    </source>
</evidence>
<dbReference type="Proteomes" id="UP000590511">
    <property type="component" value="Unassembled WGS sequence"/>
</dbReference>
<gene>
    <name evidence="2" type="ORF">Alo02nite_72070</name>
    <name evidence="3" type="ORF">BJ964_006125</name>
</gene>
<feature type="compositionally biased region" description="Pro residues" evidence="1">
    <location>
        <begin position="12"/>
        <end position="28"/>
    </location>
</feature>
<dbReference type="Proteomes" id="UP000631312">
    <property type="component" value="Unassembled WGS sequence"/>
</dbReference>
<comment type="caution">
    <text evidence="3">The sequence shown here is derived from an EMBL/GenBank/DDBJ whole genome shotgun (WGS) entry which is preliminary data.</text>
</comment>
<evidence type="ECO:0000313" key="5">
    <source>
        <dbReference type="Proteomes" id="UP000631312"/>
    </source>
</evidence>
<dbReference type="RefSeq" id="WP_188123909.1">
    <property type="nucleotide sequence ID" value="NZ_BOMP01000124.1"/>
</dbReference>
<dbReference type="EMBL" id="BOMP01000124">
    <property type="protein sequence ID" value="GIE44309.1"/>
    <property type="molecule type" value="Genomic_DNA"/>
</dbReference>